<comment type="caution">
    <text evidence="2">The sequence shown here is derived from an EMBL/GenBank/DDBJ whole genome shotgun (WGS) entry which is preliminary data.</text>
</comment>
<evidence type="ECO:0000313" key="2">
    <source>
        <dbReference type="EMBL" id="TWF89995.1"/>
    </source>
</evidence>
<protein>
    <submittedName>
        <fullName evidence="2">ParB-like chromosome segregation protein Spo0J</fullName>
    </submittedName>
</protein>
<sequence>MNGGPRTSVRELRILQPTEPAVAERQDPPPPVSVPVSLLDLTGSPRLNGIDHRHVELLREADPHALPPVLVHRPTMRVVDGVHRVHAALLRGDPMIDAIFVEGDDDELFVRSVRENIGHGLPLSLADRQAAALRMLAVRPDWSDRMIARNVGLSPRTVGALRRRHDDAPAAPGHRVGLDGRVYRLDTGHAREAVRQALARNPSASVREIARSAGISVGHAHTLRRELLGGGDTGTPVAAPPRSAAAPLARPVGQGIPVALVRTLAADPSIKLTDRGRDLLRLLATQALGPGDWSDLLAAVPSHRAEAVITLADGLATAWRQFADELRER</sequence>
<reference evidence="2 3" key="1">
    <citation type="submission" date="2019-06" db="EMBL/GenBank/DDBJ databases">
        <title>Sequencing the genomes of 1000 actinobacteria strains.</title>
        <authorList>
            <person name="Klenk H.-P."/>
        </authorList>
    </citation>
    <scope>NUCLEOTIDE SEQUENCE [LARGE SCALE GENOMIC DNA]</scope>
    <source>
        <strain evidence="2 3">DSM 44826</strain>
    </source>
</reference>
<dbReference type="InterPro" id="IPR003115">
    <property type="entry name" value="ParB_N"/>
</dbReference>
<dbReference type="AlphaFoldDB" id="A0A561TSA2"/>
<name>A0A561TSA2_9ACTN</name>
<organism evidence="2 3">
    <name type="scientific">Kitasatospora viridis</name>
    <dbReference type="NCBI Taxonomy" id="281105"/>
    <lineage>
        <taxon>Bacteria</taxon>
        <taxon>Bacillati</taxon>
        <taxon>Actinomycetota</taxon>
        <taxon>Actinomycetes</taxon>
        <taxon>Kitasatosporales</taxon>
        <taxon>Streptomycetaceae</taxon>
        <taxon>Kitasatospora</taxon>
    </lineage>
</organism>
<dbReference type="OrthoDB" id="3701787at2"/>
<feature type="domain" description="ParB-like N-terminal" evidence="1">
    <location>
        <begin position="32"/>
        <end position="117"/>
    </location>
</feature>
<dbReference type="SUPFAM" id="SSF110849">
    <property type="entry name" value="ParB/Sulfiredoxin"/>
    <property type="match status" value="1"/>
</dbReference>
<dbReference type="EMBL" id="VIWT01000003">
    <property type="protein sequence ID" value="TWF89995.1"/>
    <property type="molecule type" value="Genomic_DNA"/>
</dbReference>
<keyword evidence="3" id="KW-1185">Reference proteome</keyword>
<accession>A0A561TSA2</accession>
<gene>
    <name evidence="2" type="ORF">FHX73_1339</name>
</gene>
<dbReference type="Proteomes" id="UP000317940">
    <property type="component" value="Unassembled WGS sequence"/>
</dbReference>
<dbReference type="SMART" id="SM00470">
    <property type="entry name" value="ParB"/>
    <property type="match status" value="1"/>
</dbReference>
<proteinExistence type="predicted"/>
<dbReference type="InterPro" id="IPR036086">
    <property type="entry name" value="ParB/Sulfiredoxin_sf"/>
</dbReference>
<evidence type="ECO:0000313" key="3">
    <source>
        <dbReference type="Proteomes" id="UP000317940"/>
    </source>
</evidence>
<evidence type="ECO:0000259" key="1">
    <source>
        <dbReference type="SMART" id="SM00470"/>
    </source>
</evidence>